<evidence type="ECO:0000313" key="19">
    <source>
        <dbReference type="Proteomes" id="UP001258994"/>
    </source>
</evidence>
<feature type="binding site" evidence="14 15">
    <location>
        <position position="109"/>
    </location>
    <ligand>
        <name>a divalent metal cation</name>
        <dbReference type="ChEBI" id="CHEBI:60240"/>
    </ligand>
</feature>
<feature type="binding site" evidence="14 15">
    <location>
        <position position="17"/>
    </location>
    <ligand>
        <name>a divalent metal cation</name>
        <dbReference type="ChEBI" id="CHEBI:60240"/>
    </ligand>
</feature>
<dbReference type="EC" id="3.1.26.4" evidence="6 14"/>
<dbReference type="InterPro" id="IPR012337">
    <property type="entry name" value="RNaseH-like_sf"/>
</dbReference>
<proteinExistence type="inferred from homology"/>
<evidence type="ECO:0000256" key="3">
    <source>
        <dbReference type="ARBA" id="ARBA00004065"/>
    </source>
</evidence>
<comment type="cofactor">
    <cofactor evidence="14 15">
        <name>Mn(2+)</name>
        <dbReference type="ChEBI" id="CHEBI:29035"/>
    </cofactor>
    <cofactor evidence="14 15">
        <name>Mg(2+)</name>
        <dbReference type="ChEBI" id="CHEBI:18420"/>
    </cofactor>
    <text evidence="14 15">Manganese or magnesium. Binds 1 divalent metal ion per monomer in the absence of substrate. May bind a second metal ion after substrate binding.</text>
</comment>
<evidence type="ECO:0000256" key="2">
    <source>
        <dbReference type="ARBA" id="ARBA00001946"/>
    </source>
</evidence>
<evidence type="ECO:0000256" key="11">
    <source>
        <dbReference type="ARBA" id="ARBA00022759"/>
    </source>
</evidence>
<dbReference type="EMBL" id="CP134145">
    <property type="protein sequence ID" value="WNC73711.1"/>
    <property type="molecule type" value="Genomic_DNA"/>
</dbReference>
<keyword evidence="9 14" id="KW-0540">Nuclease</keyword>
<keyword evidence="12 14" id="KW-0378">Hydrolase</keyword>
<evidence type="ECO:0000256" key="12">
    <source>
        <dbReference type="ARBA" id="ARBA00022801"/>
    </source>
</evidence>
<dbReference type="PROSITE" id="PS51975">
    <property type="entry name" value="RNASE_H_2"/>
    <property type="match status" value="1"/>
</dbReference>
<evidence type="ECO:0000256" key="6">
    <source>
        <dbReference type="ARBA" id="ARBA00012180"/>
    </source>
</evidence>
<comment type="function">
    <text evidence="3 14 16">Endonuclease that specifically degrades the RNA of RNA-DNA hybrids.</text>
</comment>
<name>A0ABY9TY33_9GAMM</name>
<keyword evidence="11 14" id="KW-0255">Endonuclease</keyword>
<gene>
    <name evidence="14 18" type="primary">rnhB</name>
    <name evidence="18" type="ORF">RGQ13_06890</name>
</gene>
<dbReference type="Proteomes" id="UP001258994">
    <property type="component" value="Chromosome"/>
</dbReference>
<dbReference type="RefSeq" id="WP_348392821.1">
    <property type="nucleotide sequence ID" value="NZ_CP134145.1"/>
</dbReference>
<comment type="catalytic activity">
    <reaction evidence="1 14 15 16">
        <text>Endonucleolytic cleavage to 5'-phosphomonoester.</text>
        <dbReference type="EC" id="3.1.26.4"/>
    </reaction>
</comment>
<evidence type="ECO:0000256" key="15">
    <source>
        <dbReference type="PROSITE-ProRule" id="PRU01319"/>
    </source>
</evidence>
<protein>
    <recommendedName>
        <fullName evidence="7 14">Ribonuclease HII</fullName>
        <shortName evidence="14">RNase HII</shortName>
        <ecNumber evidence="6 14">3.1.26.4</ecNumber>
    </recommendedName>
</protein>
<comment type="subcellular location">
    <subcellularLocation>
        <location evidence="4 14">Cytoplasm</location>
    </subcellularLocation>
</comment>
<organism evidence="18 19">
    <name type="scientific">Thalassotalea psychrophila</name>
    <dbReference type="NCBI Taxonomy" id="3065647"/>
    <lineage>
        <taxon>Bacteria</taxon>
        <taxon>Pseudomonadati</taxon>
        <taxon>Pseudomonadota</taxon>
        <taxon>Gammaproteobacteria</taxon>
        <taxon>Alteromonadales</taxon>
        <taxon>Colwelliaceae</taxon>
        <taxon>Thalassotalea</taxon>
    </lineage>
</organism>
<dbReference type="InterPro" id="IPR036397">
    <property type="entry name" value="RNaseH_sf"/>
</dbReference>
<keyword evidence="10 14" id="KW-0479">Metal-binding</keyword>
<dbReference type="HAMAP" id="MF_00052_B">
    <property type="entry name" value="RNase_HII_B"/>
    <property type="match status" value="1"/>
</dbReference>
<dbReference type="CDD" id="cd07182">
    <property type="entry name" value="RNase_HII_bacteria_HII_like"/>
    <property type="match status" value="1"/>
</dbReference>
<keyword evidence="19" id="KW-1185">Reference proteome</keyword>
<dbReference type="InterPro" id="IPR001352">
    <property type="entry name" value="RNase_HII/HIII"/>
</dbReference>
<dbReference type="SUPFAM" id="SSF53098">
    <property type="entry name" value="Ribonuclease H-like"/>
    <property type="match status" value="1"/>
</dbReference>
<evidence type="ECO:0000256" key="4">
    <source>
        <dbReference type="ARBA" id="ARBA00004496"/>
    </source>
</evidence>
<evidence type="ECO:0000259" key="17">
    <source>
        <dbReference type="PROSITE" id="PS51975"/>
    </source>
</evidence>
<dbReference type="Gene3D" id="3.30.420.10">
    <property type="entry name" value="Ribonuclease H-like superfamily/Ribonuclease H"/>
    <property type="match status" value="1"/>
</dbReference>
<evidence type="ECO:0000256" key="1">
    <source>
        <dbReference type="ARBA" id="ARBA00000077"/>
    </source>
</evidence>
<evidence type="ECO:0000256" key="8">
    <source>
        <dbReference type="ARBA" id="ARBA00022490"/>
    </source>
</evidence>
<dbReference type="Pfam" id="PF01351">
    <property type="entry name" value="RNase_HII"/>
    <property type="match status" value="1"/>
</dbReference>
<feature type="domain" description="RNase H type-2" evidence="17">
    <location>
        <begin position="11"/>
        <end position="199"/>
    </location>
</feature>
<comment type="cofactor">
    <cofactor evidence="2">
        <name>Mg(2+)</name>
        <dbReference type="ChEBI" id="CHEBI:18420"/>
    </cofactor>
</comment>
<evidence type="ECO:0000256" key="10">
    <source>
        <dbReference type="ARBA" id="ARBA00022723"/>
    </source>
</evidence>
<dbReference type="InterPro" id="IPR022898">
    <property type="entry name" value="RNase_HII"/>
</dbReference>
<dbReference type="NCBIfam" id="NF000594">
    <property type="entry name" value="PRK00015.1-1"/>
    <property type="match status" value="1"/>
</dbReference>
<evidence type="ECO:0000256" key="13">
    <source>
        <dbReference type="ARBA" id="ARBA00023211"/>
    </source>
</evidence>
<dbReference type="PANTHER" id="PTHR10954">
    <property type="entry name" value="RIBONUCLEASE H2 SUBUNIT A"/>
    <property type="match status" value="1"/>
</dbReference>
<dbReference type="GO" id="GO:0004523">
    <property type="term" value="F:RNA-DNA hybrid ribonuclease activity"/>
    <property type="evidence" value="ECO:0007669"/>
    <property type="project" value="UniProtKB-EC"/>
</dbReference>
<evidence type="ECO:0000256" key="5">
    <source>
        <dbReference type="ARBA" id="ARBA00007383"/>
    </source>
</evidence>
<dbReference type="PANTHER" id="PTHR10954:SF18">
    <property type="entry name" value="RIBONUCLEASE HII"/>
    <property type="match status" value="1"/>
</dbReference>
<dbReference type="InterPro" id="IPR024567">
    <property type="entry name" value="RNase_HII/HIII_dom"/>
</dbReference>
<comment type="similarity">
    <text evidence="5 14 16">Belongs to the RNase HII family.</text>
</comment>
<dbReference type="NCBIfam" id="NF000595">
    <property type="entry name" value="PRK00015.1-3"/>
    <property type="match status" value="1"/>
</dbReference>
<sequence length="199" mass="21558">MTDDFIRPVANFIAGVDEVGRGPLVGAVVTAAVILDPNNPIVGLTDSKKLSDKKRQALSIEIKEKALAWCLGRSEPEEIDQINILQATMVAMQRAVAGLNVQADYVLVDGNRCPDFGLPCQAVIKGDLKVAEISAASIIAKVARDDEMLALDKLYPEYGFASHKGYPTKAHLEKINALGVLNNYRKSFKPVAKILAEQN</sequence>
<reference evidence="19" key="1">
    <citation type="submission" date="2023-09" db="EMBL/GenBank/DDBJ databases">
        <authorList>
            <person name="Li S."/>
            <person name="Li X."/>
            <person name="Zhang C."/>
            <person name="Zhao Z."/>
        </authorList>
    </citation>
    <scope>NUCLEOTIDE SEQUENCE [LARGE SCALE GENOMIC DNA]</scope>
    <source>
        <strain evidence="19">SQ149</strain>
    </source>
</reference>
<evidence type="ECO:0000256" key="14">
    <source>
        <dbReference type="HAMAP-Rule" id="MF_00052"/>
    </source>
</evidence>
<keyword evidence="13 14" id="KW-0464">Manganese</keyword>
<keyword evidence="8 14" id="KW-0963">Cytoplasm</keyword>
<evidence type="ECO:0000256" key="9">
    <source>
        <dbReference type="ARBA" id="ARBA00022722"/>
    </source>
</evidence>
<accession>A0ABY9TY33</accession>
<evidence type="ECO:0000256" key="16">
    <source>
        <dbReference type="RuleBase" id="RU003515"/>
    </source>
</evidence>
<evidence type="ECO:0000256" key="7">
    <source>
        <dbReference type="ARBA" id="ARBA00019179"/>
    </source>
</evidence>
<feature type="binding site" evidence="14 15">
    <location>
        <position position="18"/>
    </location>
    <ligand>
        <name>a divalent metal cation</name>
        <dbReference type="ChEBI" id="CHEBI:60240"/>
    </ligand>
</feature>
<dbReference type="NCBIfam" id="NF000596">
    <property type="entry name" value="PRK00015.1-4"/>
    <property type="match status" value="1"/>
</dbReference>
<evidence type="ECO:0000313" key="18">
    <source>
        <dbReference type="EMBL" id="WNC73711.1"/>
    </source>
</evidence>